<dbReference type="Proteomes" id="UP000016307">
    <property type="component" value="Unassembled WGS sequence"/>
</dbReference>
<evidence type="ECO:0000256" key="2">
    <source>
        <dbReference type="SAM" id="MobiDB-lite"/>
    </source>
</evidence>
<sequence>MSHDHTSLLARLAVVSLAAVTFAVPQFISVSSWAVSSPAPAATASPSGATSQSASPASDAVAKAQAQLDAANTKLDEATKNLTAAQVARDKAAAQSNVSAQGFFTWLATDAKQDADAVADAKQAVRVLNGEVDGIENAYSATEIGARNDATSIDNVKSAVKLIRTANTLRAADGLDPLKINSALMASAQVNANARQANPT</sequence>
<keyword evidence="4" id="KW-1185">Reference proteome</keyword>
<gene>
    <name evidence="3" type="ORF">H641_04336</name>
</gene>
<organism evidence="3 4">
    <name type="scientific">Cutibacterium granulosum DSM 20700</name>
    <dbReference type="NCBI Taxonomy" id="1160719"/>
    <lineage>
        <taxon>Bacteria</taxon>
        <taxon>Bacillati</taxon>
        <taxon>Actinomycetota</taxon>
        <taxon>Actinomycetes</taxon>
        <taxon>Propionibacteriales</taxon>
        <taxon>Propionibacteriaceae</taxon>
        <taxon>Cutibacterium</taxon>
    </lineage>
</organism>
<accession>U1GFT9</accession>
<comment type="caution">
    <text evidence="3">The sequence shown here is derived from an EMBL/GenBank/DDBJ whole genome shotgun (WGS) entry which is preliminary data.</text>
</comment>
<dbReference type="RefSeq" id="WP_021103881.1">
    <property type="nucleotide sequence ID" value="NZ_AOSS01000143.1"/>
</dbReference>
<name>U1GFT9_9ACTN</name>
<feature type="region of interest" description="Disordered" evidence="2">
    <location>
        <begin position="39"/>
        <end position="58"/>
    </location>
</feature>
<evidence type="ECO:0000313" key="4">
    <source>
        <dbReference type="Proteomes" id="UP000016307"/>
    </source>
</evidence>
<dbReference type="AlphaFoldDB" id="U1GFT9"/>
<feature type="coiled-coil region" evidence="1">
    <location>
        <begin position="61"/>
        <end position="138"/>
    </location>
</feature>
<dbReference type="EMBL" id="AOSS01000143">
    <property type="protein sequence ID" value="ERF57025.1"/>
    <property type="molecule type" value="Genomic_DNA"/>
</dbReference>
<reference evidence="3 4" key="1">
    <citation type="journal article" date="2013" name="BMC Genomics">
        <title>Comparative genomics reveals distinct host-interacting traits of three major human-associated propionibacteria.</title>
        <authorList>
            <person name="Mak T.N."/>
            <person name="Schmid M."/>
            <person name="Brzuszkiewicz E."/>
            <person name="Zeng G."/>
            <person name="Meyer R."/>
            <person name="Sfanos K.S."/>
            <person name="Brinkmann V."/>
            <person name="Meyer T.F."/>
            <person name="Bruggemann H."/>
        </authorList>
    </citation>
    <scope>NUCLEOTIDE SEQUENCE [LARGE SCALE GENOMIC DNA]</scope>
    <source>
        <strain evidence="3 4">DSM 20700</strain>
    </source>
</reference>
<proteinExistence type="predicted"/>
<evidence type="ECO:0000313" key="3">
    <source>
        <dbReference type="EMBL" id="ERF57025.1"/>
    </source>
</evidence>
<protein>
    <submittedName>
        <fullName evidence="3">Uncharacterized protein</fullName>
    </submittedName>
</protein>
<keyword evidence="1" id="KW-0175">Coiled coil</keyword>
<evidence type="ECO:0000256" key="1">
    <source>
        <dbReference type="SAM" id="Coils"/>
    </source>
</evidence>
<feature type="non-terminal residue" evidence="3">
    <location>
        <position position="200"/>
    </location>
</feature>